<reference evidence="21" key="1">
    <citation type="submission" date="2021-03" db="EMBL/GenBank/DDBJ databases">
        <authorList>
            <person name="Tagirdzhanova G."/>
        </authorList>
    </citation>
    <scope>NUCLEOTIDE SEQUENCE</scope>
</reference>
<dbReference type="SMART" id="SM00602">
    <property type="entry name" value="VPS10"/>
    <property type="match status" value="2"/>
</dbReference>
<keyword evidence="5 19" id="KW-0812">Transmembrane</keyword>
<evidence type="ECO:0000256" key="15">
    <source>
        <dbReference type="ARBA" id="ARBA00031250"/>
    </source>
</evidence>
<evidence type="ECO:0000256" key="19">
    <source>
        <dbReference type="SAM" id="Phobius"/>
    </source>
</evidence>
<feature type="transmembrane region" description="Helical" evidence="19">
    <location>
        <begin position="1890"/>
        <end position="1916"/>
    </location>
</feature>
<feature type="transmembrane region" description="Helical" evidence="19">
    <location>
        <begin position="1836"/>
        <end position="1858"/>
    </location>
</feature>
<evidence type="ECO:0000256" key="3">
    <source>
        <dbReference type="ARBA" id="ARBA00015369"/>
    </source>
</evidence>
<keyword evidence="12" id="KW-0675">Receptor</keyword>
<dbReference type="Pfam" id="PF15901">
    <property type="entry name" value="Sortilin_C"/>
    <property type="match status" value="2"/>
</dbReference>
<comment type="caution">
    <text evidence="21">The sequence shown here is derived from an EMBL/GenBank/DDBJ whole genome shotgun (WGS) entry which is preliminary data.</text>
</comment>
<dbReference type="Pfam" id="PF15902">
    <property type="entry name" value="Sortilin-Vps10"/>
    <property type="match status" value="2"/>
</dbReference>
<dbReference type="FunFam" id="2.10.70.80:FF:000001">
    <property type="entry name" value="Sortilin-related VPS10 domain-containing receptor 1"/>
    <property type="match status" value="1"/>
</dbReference>
<evidence type="ECO:0000256" key="1">
    <source>
        <dbReference type="ARBA" id="ARBA00004166"/>
    </source>
</evidence>
<evidence type="ECO:0000256" key="14">
    <source>
        <dbReference type="ARBA" id="ARBA00025569"/>
    </source>
</evidence>
<keyword evidence="6" id="KW-0732">Signal</keyword>
<keyword evidence="11 19" id="KW-0472">Membrane</keyword>
<evidence type="ECO:0000256" key="8">
    <source>
        <dbReference type="ARBA" id="ARBA00022927"/>
    </source>
</evidence>
<accession>A0A8H3IMK5</accession>
<evidence type="ECO:0000256" key="5">
    <source>
        <dbReference type="ARBA" id="ARBA00022692"/>
    </source>
</evidence>
<evidence type="ECO:0000256" key="11">
    <source>
        <dbReference type="ARBA" id="ARBA00023136"/>
    </source>
</evidence>
<evidence type="ECO:0000256" key="16">
    <source>
        <dbReference type="ARBA" id="ARBA00031354"/>
    </source>
</evidence>
<dbReference type="PANTHER" id="PTHR12106:SF27">
    <property type="entry name" value="SORTILIN-RELATED RECEPTOR"/>
    <property type="match status" value="1"/>
</dbReference>
<dbReference type="SUPFAM" id="SSF110296">
    <property type="entry name" value="Oligoxyloglucan reducing end-specific cellobiohydrolase"/>
    <property type="match status" value="2"/>
</dbReference>
<dbReference type="InterPro" id="IPR012340">
    <property type="entry name" value="NA-bd_OB-fold"/>
</dbReference>
<dbReference type="GO" id="GO:0005794">
    <property type="term" value="C:Golgi apparatus"/>
    <property type="evidence" value="ECO:0007669"/>
    <property type="project" value="UniProtKB-SubCell"/>
</dbReference>
<dbReference type="InterPro" id="IPR031777">
    <property type="entry name" value="Sortilin_C"/>
</dbReference>
<organism evidence="21 22">
    <name type="scientific">Gomphillus americanus</name>
    <dbReference type="NCBI Taxonomy" id="1940652"/>
    <lineage>
        <taxon>Eukaryota</taxon>
        <taxon>Fungi</taxon>
        <taxon>Dikarya</taxon>
        <taxon>Ascomycota</taxon>
        <taxon>Pezizomycotina</taxon>
        <taxon>Lecanoromycetes</taxon>
        <taxon>OSLEUM clade</taxon>
        <taxon>Ostropomycetidae</taxon>
        <taxon>Ostropales</taxon>
        <taxon>Graphidaceae</taxon>
        <taxon>Gomphilloideae</taxon>
        <taxon>Gomphillus</taxon>
    </lineage>
</organism>
<evidence type="ECO:0000313" key="21">
    <source>
        <dbReference type="EMBL" id="CAF9920780.1"/>
    </source>
</evidence>
<feature type="compositionally biased region" description="Basic and acidic residues" evidence="18">
    <location>
        <begin position="1123"/>
        <end position="1135"/>
    </location>
</feature>
<keyword evidence="13" id="KW-0325">Glycoprotein</keyword>
<dbReference type="Gene3D" id="3.30.60.270">
    <property type="match status" value="2"/>
</dbReference>
<dbReference type="InterPro" id="IPR031778">
    <property type="entry name" value="Sortilin_N"/>
</dbReference>
<dbReference type="EMBL" id="CAJPDQ010000016">
    <property type="protein sequence ID" value="CAF9920780.1"/>
    <property type="molecule type" value="Genomic_DNA"/>
</dbReference>
<dbReference type="InterPro" id="IPR050310">
    <property type="entry name" value="VPS10-sortilin"/>
</dbReference>
<protein>
    <recommendedName>
        <fullName evidence="3">Vacuolar protein sorting/targeting protein 10</fullName>
    </recommendedName>
    <alternativeName>
        <fullName evidence="16">Carboxypeptidase Y receptor</fullName>
    </alternativeName>
    <alternativeName>
        <fullName evidence="15 17">Sortilin VPS10</fullName>
    </alternativeName>
</protein>
<keyword evidence="4" id="KW-0813">Transport</keyword>
<keyword evidence="9 19" id="KW-1133">Transmembrane helix</keyword>
<dbReference type="Gene3D" id="2.130.10.10">
    <property type="entry name" value="YVTN repeat-like/Quinoprotein amine dehydrogenase"/>
    <property type="match status" value="1"/>
</dbReference>
<keyword evidence="22" id="KW-1185">Reference proteome</keyword>
<evidence type="ECO:0000256" key="7">
    <source>
        <dbReference type="ARBA" id="ARBA00022737"/>
    </source>
</evidence>
<keyword evidence="8" id="KW-0653">Protein transport</keyword>
<dbReference type="OrthoDB" id="443634at2759"/>
<dbReference type="PANTHER" id="PTHR12106">
    <property type="entry name" value="SORTILIN RELATED"/>
    <property type="match status" value="1"/>
</dbReference>
<dbReference type="Gene3D" id="2.40.50.140">
    <property type="entry name" value="Nucleic acid-binding proteins"/>
    <property type="match status" value="1"/>
</dbReference>
<name>A0A8H3IMK5_9LECA</name>
<dbReference type="Proteomes" id="UP000664169">
    <property type="component" value="Unassembled WGS sequence"/>
</dbReference>
<dbReference type="GO" id="GO:0016020">
    <property type="term" value="C:membrane"/>
    <property type="evidence" value="ECO:0007669"/>
    <property type="project" value="InterPro"/>
</dbReference>
<gene>
    <name evidence="21" type="ORF">GOMPHAMPRED_002135</name>
</gene>
<feature type="domain" description="VPS10" evidence="20">
    <location>
        <begin position="513"/>
        <end position="1142"/>
    </location>
</feature>
<evidence type="ECO:0000259" key="20">
    <source>
        <dbReference type="SMART" id="SM00602"/>
    </source>
</evidence>
<evidence type="ECO:0000256" key="12">
    <source>
        <dbReference type="ARBA" id="ARBA00023170"/>
    </source>
</evidence>
<dbReference type="InterPro" id="IPR006581">
    <property type="entry name" value="VPS10"/>
</dbReference>
<evidence type="ECO:0000313" key="22">
    <source>
        <dbReference type="Proteomes" id="UP000664169"/>
    </source>
</evidence>
<feature type="domain" description="VPS10" evidence="20">
    <location>
        <begin position="1183"/>
        <end position="1822"/>
    </location>
</feature>
<dbReference type="CDD" id="cd15482">
    <property type="entry name" value="Sialidase_non-viral"/>
    <property type="match status" value="1"/>
</dbReference>
<dbReference type="SUPFAM" id="SSF50249">
    <property type="entry name" value="Nucleic acid-binding proteins"/>
    <property type="match status" value="1"/>
</dbReference>
<evidence type="ECO:0000256" key="17">
    <source>
        <dbReference type="ARBA" id="ARBA00031902"/>
    </source>
</evidence>
<feature type="region of interest" description="Disordered" evidence="18">
    <location>
        <begin position="1123"/>
        <end position="1151"/>
    </location>
</feature>
<proteinExistence type="predicted"/>
<evidence type="ECO:0000256" key="18">
    <source>
        <dbReference type="SAM" id="MobiDB-lite"/>
    </source>
</evidence>
<sequence>METTTPCMTVPPSSTSSLIKAVVNPRNCYNPNHETSSQALVSSSRYDLTTYDKIQIKDLSVGPALVNFQGRVVNLVHRSWARFESSTSSADTDSRPAGYFKLTVCDGTGFVVVKLYYASEPPKSLYLGKLLSVHITHISPRDPNSSAVKHLGYFISIFPERDTAVALDALDETDNDLAKLCRVPLGYRPGLRYLRGLQSLSDAKADTEQQDGEMVRIIVVVKKIGASKEILFKKDDMEKTAQAADVLVRDSTGEAVLSLWGYCIGSARQWKAGETVLLISQPIIKSGGSRSLNKIILGPTTTVEVDPDLDYAVDLRLWAKSKALEENVNLPFPAGGTIDHGSKIQLILAVFDIEAFHQSAIKIGFTLGDVDEFVRAKQNEAYLGYFSFIILGVNLAKIYARKMLCCGDCCGIPIFANSIEELCCSCGREVQLRINPCIIERLADETGSVSGQKLVWATEAWERLLGRSAERLVQEAPEEIRNIEDTLLYTRVILLMGWAPDIERYFEDSEVVLVALAQEQQGNIERSEDGGKNWSDIPDIPHGEVASLWMNPYHGERAVVLGRNKKHWITEDKGKTWRDFKIPEDRYVPALYRLPLSFHASDPGKMILKVQEDKRFGYKEQAYYTTNGFKDIHLLKEDTRECLWVKGTPESKFPVDDKSFKDRVLCIVGGDLSGAPEENKVLMSDDYFVEPKAVKEPVTLHGRKIKGFVNMAVIKGYIVAAAKAEGSTELSLMVSGDGESWHQGVFQQEHEIHEEAYTVLESSNYSIQVDVLNTRPGSAMGVLFSSDSNGTYFTENIRHTNRNLFGMADFERITGIQGTMIVNVVKNWEEVERSPGIEKELRSQITFDDGKEWHDMKDRDGKPVHLHSITDIVNSGKVFSSPAPGLVMGVGNTGDHLHPYVDGDLWISDNAGRTWTKAPFGGAHKYEFGDQGTILVAIDSVHSTKEIKYSTDYGDTWTPYKFTDADVRADILTTVPDSTTQKFTLTGISRVDGKMAYSIYTFDFTGIYGDKKCGEGDFEEWSAPDADGKDSCVMGHKQIFSRRKKDAKCLVGKTFKEAIPKLESCTCTYKDYECDFGYVPRGQGEARTCEPTSPPKNLSECKKGTDTFESPSGFRLIPGSKCKDGVKKDQEKVNRPCDGGKQPDTPLGQVGTTITTFPGSSFKQKVYLEREPKQGEQRTGDDETVVMSVARSSGSVTRMYYSRDHGKSWKPPFRGDENFQIIMRHQYDNDRVFFISPNSRTVAYSVNRMESIDSFTVPQLMNPEITPLVFHQEKPEYLIWTSAERCPGPDCHSVAHFSENRGGDGKWSVLARYVRNCEFIERNAGGTTNGLIYCEQKEGESTSGKLQLRATADLGASFETKASDILAFATMSEFIIVAQKDPKSNLRLTTSVDGQIFADAKFPHDFNVPVQNAYTVLDSSTHAIFLHVTTSSIAGFEYGRLVKSNSNGTFYVTSLDYVNRDSKGFVDFEKMHGVDGVAMVNVVANPEDADLGKAKKLRTLISHNDGAQWAPIEPPADNTEGEPWTCNTSDLKKCSLHLHSYTERDDAKHTFSSASAVGLMVAVGNVGEYLADINDKDNTYTFISGDAGKSWKVAKKGRFLWEYGDQGSLVVLVEQGATNFGYYTLDEGQNWTRFAFGTKSKVSVLDLTTMPSDNSKQFIVWFRNEDEVGTINLDFTPTKSDRYCVSDEEHHGEDDYYLWTPEHPQQLDGCLFGQKMQYIRKKPTADCWNGERLERLHGTPTPCDCARQDFECDYNYMRSVDDDCKLVPGSAPIDHAASCRANPMQQTYYKAQGYRKLNISGCIGGETTKFLGEQYRCPGHENDPDLPPVRKGLSGFTFFLVAIVLPISAAAGIGYLVWSRIQSGAGFGQIRLGEASSSSVFATDQPWVRYPVVVISGLVAVVTAIPLLVGAGWRALMTRLGSGRRYTSRQSFARGRGDYSIVDDEDELLGDDEEES</sequence>
<dbReference type="GO" id="GO:0006895">
    <property type="term" value="P:Golgi to endosome transport"/>
    <property type="evidence" value="ECO:0007669"/>
    <property type="project" value="TreeGrafter"/>
</dbReference>
<keyword evidence="7" id="KW-0677">Repeat</keyword>
<evidence type="ECO:0000256" key="9">
    <source>
        <dbReference type="ARBA" id="ARBA00022989"/>
    </source>
</evidence>
<comment type="subcellular location">
    <subcellularLocation>
        <location evidence="1">Golgi apparatus</location>
        <location evidence="1">trans-Golgi network membrane</location>
        <topology evidence="1">Multi-pass membrane protein</topology>
    </subcellularLocation>
    <subcellularLocation>
        <location evidence="2">Prevacuolar compartment membrane</location>
        <topology evidence="2">Multi-pass membrane protein</topology>
    </subcellularLocation>
</comment>
<dbReference type="GO" id="GO:0006896">
    <property type="term" value="P:Golgi to vacuole transport"/>
    <property type="evidence" value="ECO:0007669"/>
    <property type="project" value="TreeGrafter"/>
</dbReference>
<keyword evidence="10" id="KW-0333">Golgi apparatus</keyword>
<evidence type="ECO:0000256" key="10">
    <source>
        <dbReference type="ARBA" id="ARBA00023034"/>
    </source>
</evidence>
<evidence type="ECO:0000256" key="13">
    <source>
        <dbReference type="ARBA" id="ARBA00023180"/>
    </source>
</evidence>
<dbReference type="Gene3D" id="2.10.70.80">
    <property type="match status" value="2"/>
</dbReference>
<dbReference type="GO" id="GO:0006623">
    <property type="term" value="P:protein targeting to vacuole"/>
    <property type="evidence" value="ECO:0007669"/>
    <property type="project" value="TreeGrafter"/>
</dbReference>
<evidence type="ECO:0000256" key="2">
    <source>
        <dbReference type="ARBA" id="ARBA00004488"/>
    </source>
</evidence>
<evidence type="ECO:0000256" key="6">
    <source>
        <dbReference type="ARBA" id="ARBA00022729"/>
    </source>
</evidence>
<evidence type="ECO:0000256" key="4">
    <source>
        <dbReference type="ARBA" id="ARBA00022448"/>
    </source>
</evidence>
<comment type="function">
    <text evidence="14">Functions as a sorting receptor in the Golgi compartment required for the intracellular sorting and delivery of soluble vacuolar proteins, like carboxypeptidase Y (CPY) and proteinase A. Executes multiple rounds of sorting by cycling between the late Golgi and a prevacuolar endosome-like compartment.</text>
</comment>
<dbReference type="GO" id="GO:0005829">
    <property type="term" value="C:cytosol"/>
    <property type="evidence" value="ECO:0007669"/>
    <property type="project" value="GOC"/>
</dbReference>
<dbReference type="InterPro" id="IPR015943">
    <property type="entry name" value="WD40/YVTN_repeat-like_dom_sf"/>
</dbReference>